<feature type="transmembrane region" description="Helical" evidence="13">
    <location>
        <begin position="396"/>
        <end position="419"/>
    </location>
</feature>
<evidence type="ECO:0000313" key="15">
    <source>
        <dbReference type="Proteomes" id="UP000504615"/>
    </source>
</evidence>
<dbReference type="CTD" id="43669"/>
<protein>
    <submittedName>
        <fullName evidence="16">Tyramine receptor 1-like</fullName>
    </submittedName>
</protein>
<dbReference type="GO" id="GO:0005886">
    <property type="term" value="C:plasma membrane"/>
    <property type="evidence" value="ECO:0007669"/>
    <property type="project" value="UniProtKB-SubCell"/>
</dbReference>
<dbReference type="PRINTS" id="PR00237">
    <property type="entry name" value="GPCRRHODOPSN"/>
</dbReference>
<dbReference type="PROSITE" id="PS00237">
    <property type="entry name" value="G_PROTEIN_RECEP_F1_1"/>
    <property type="match status" value="1"/>
</dbReference>
<dbReference type="SUPFAM" id="SSF81321">
    <property type="entry name" value="Family A G protein-coupled receptor-like"/>
    <property type="match status" value="1"/>
</dbReference>
<gene>
    <name evidence="16" type="primary">LOC105431470</name>
</gene>
<evidence type="ECO:0000256" key="7">
    <source>
        <dbReference type="ARBA" id="ARBA00023136"/>
    </source>
</evidence>
<dbReference type="RefSeq" id="XP_011643981.1">
    <property type="nucleotide sequence ID" value="XM_011645679.2"/>
</dbReference>
<keyword evidence="8" id="KW-1015">Disulfide bond</keyword>
<dbReference type="PANTHER" id="PTHR24248">
    <property type="entry name" value="ADRENERGIC RECEPTOR-RELATED G-PROTEIN COUPLED RECEPTOR"/>
    <property type="match status" value="1"/>
</dbReference>
<evidence type="ECO:0000256" key="5">
    <source>
        <dbReference type="ARBA" id="ARBA00022989"/>
    </source>
</evidence>
<evidence type="ECO:0000256" key="1">
    <source>
        <dbReference type="ARBA" id="ARBA00004651"/>
    </source>
</evidence>
<comment type="similarity">
    <text evidence="2 11">Belongs to the G-protein coupled receptor 1 family.</text>
</comment>
<keyword evidence="10 11" id="KW-0807">Transducer</keyword>
<evidence type="ECO:0000313" key="16">
    <source>
        <dbReference type="RefSeq" id="XP_011643981.1"/>
    </source>
</evidence>
<evidence type="ECO:0000256" key="12">
    <source>
        <dbReference type="SAM" id="MobiDB-lite"/>
    </source>
</evidence>
<feature type="compositionally biased region" description="Basic and acidic residues" evidence="12">
    <location>
        <begin position="512"/>
        <end position="536"/>
    </location>
</feature>
<keyword evidence="6 11" id="KW-0297">G-protein coupled receptor</keyword>
<evidence type="ECO:0000256" key="13">
    <source>
        <dbReference type="SAM" id="Phobius"/>
    </source>
</evidence>
<dbReference type="SMART" id="SM01381">
    <property type="entry name" value="7TM_GPCR_Srsx"/>
    <property type="match status" value="1"/>
</dbReference>
<feature type="transmembrane region" description="Helical" evidence="13">
    <location>
        <begin position="362"/>
        <end position="384"/>
    </location>
</feature>
<feature type="transmembrane region" description="Helical" evidence="13">
    <location>
        <begin position="132"/>
        <end position="153"/>
    </location>
</feature>
<accession>A0A6I9XFF2</accession>
<dbReference type="PROSITE" id="PS50262">
    <property type="entry name" value="G_PROTEIN_RECEP_F1_2"/>
    <property type="match status" value="1"/>
</dbReference>
<dbReference type="Proteomes" id="UP000504615">
    <property type="component" value="Unplaced"/>
</dbReference>
<feature type="transmembrane region" description="Helical" evidence="13">
    <location>
        <begin position="60"/>
        <end position="86"/>
    </location>
</feature>
<feature type="compositionally biased region" description="Low complexity" evidence="12">
    <location>
        <begin position="486"/>
        <end position="511"/>
    </location>
</feature>
<dbReference type="PANTHER" id="PTHR24248:SF199">
    <property type="entry name" value="IP13425P-RELATED"/>
    <property type="match status" value="1"/>
</dbReference>
<dbReference type="AlphaFoldDB" id="A0A6I9XFF2"/>
<dbReference type="InterPro" id="IPR017452">
    <property type="entry name" value="GPCR_Rhodpsn_7TM"/>
</dbReference>
<keyword evidence="7 13" id="KW-0472">Membrane</keyword>
<keyword evidence="15" id="KW-1185">Reference proteome</keyword>
<dbReference type="KEGG" id="pbar:105431470"/>
<evidence type="ECO:0000256" key="2">
    <source>
        <dbReference type="ARBA" id="ARBA00010663"/>
    </source>
</evidence>
<evidence type="ECO:0000256" key="4">
    <source>
        <dbReference type="ARBA" id="ARBA00022692"/>
    </source>
</evidence>
<evidence type="ECO:0000256" key="11">
    <source>
        <dbReference type="RuleBase" id="RU000688"/>
    </source>
</evidence>
<feature type="transmembrane region" description="Helical" evidence="13">
    <location>
        <begin position="93"/>
        <end position="120"/>
    </location>
</feature>
<dbReference type="InterPro" id="IPR000276">
    <property type="entry name" value="GPCR_Rhodpsn"/>
</dbReference>
<name>A0A6I9XFF2_9HYME</name>
<keyword evidence="3" id="KW-1003">Cell membrane</keyword>
<sequence>MTTQHTVTSIGEQDLISVEVPNSTSIMAVDIRPAAATFLSFILNFPGNFSPYSTIEATTFVTAGLLFITLLTIAGNATICFITIYFKRFRRSNYLLISLAVSDLLVGILVMPLAVIYQVSSDWYFGPISCNIWLSADVLNCTASIFNLCMVSVDRYWLITKPLKYERKRTKLRMFLYISTIWFLAMCVSLPPLIVLGNEYEEVQNGPTICQLCQHFIYQIYAVVICFYIPVLVIIILNYKLYTAARNKSTMNYYESRFDMELESDFEMGVSLDRRTHMRTTICPRHSHNEHIRPISLPEIRIVTASTSNNSPRRHLTDEHQKIPAWNILQKSIRMLRMRNSQVCTCNKRQQKRRKSEGKASTTLGIIVGVFVFCWLPFFLLALMKPFFNPDAIPHLITSLFLWLGYCNSALNPIIYAVFNKDFRKPFILIMCLRWRNLNEMMREEYYHRQFGGRRTRSGINDGNNGTENTDRADLIDDNNHNVGYNNHNVDNNNQNVDNNNRNVDNQGVGRNNKDIDDNNRNIEDNNQDISEKNQNVDDNNQVVIDSNQIIIKIAEKSNKMPPFCPDEYSSNDIRRQSSIYCMDTFLAIAEVHASSVAETLV</sequence>
<dbReference type="Pfam" id="PF00001">
    <property type="entry name" value="7tm_1"/>
    <property type="match status" value="1"/>
</dbReference>
<comment type="subcellular location">
    <subcellularLocation>
        <location evidence="1">Cell membrane</location>
        <topology evidence="1">Multi-pass membrane protein</topology>
    </subcellularLocation>
</comment>
<dbReference type="OrthoDB" id="5951059at2759"/>
<organism evidence="15 16">
    <name type="scientific">Pogonomyrmex barbatus</name>
    <name type="common">red harvester ant</name>
    <dbReference type="NCBI Taxonomy" id="144034"/>
    <lineage>
        <taxon>Eukaryota</taxon>
        <taxon>Metazoa</taxon>
        <taxon>Ecdysozoa</taxon>
        <taxon>Arthropoda</taxon>
        <taxon>Hexapoda</taxon>
        <taxon>Insecta</taxon>
        <taxon>Pterygota</taxon>
        <taxon>Neoptera</taxon>
        <taxon>Endopterygota</taxon>
        <taxon>Hymenoptera</taxon>
        <taxon>Apocrita</taxon>
        <taxon>Aculeata</taxon>
        <taxon>Formicoidea</taxon>
        <taxon>Formicidae</taxon>
        <taxon>Myrmicinae</taxon>
        <taxon>Pogonomyrmex</taxon>
    </lineage>
</organism>
<dbReference type="GO" id="GO:0043410">
    <property type="term" value="P:positive regulation of MAPK cascade"/>
    <property type="evidence" value="ECO:0007669"/>
    <property type="project" value="TreeGrafter"/>
</dbReference>
<feature type="region of interest" description="Disordered" evidence="12">
    <location>
        <begin position="486"/>
        <end position="542"/>
    </location>
</feature>
<keyword evidence="9 11" id="KW-0675">Receptor</keyword>
<keyword evidence="4 11" id="KW-0812">Transmembrane</keyword>
<keyword evidence="5 13" id="KW-1133">Transmembrane helix</keyword>
<dbReference type="GeneID" id="105431470"/>
<evidence type="ECO:0000256" key="10">
    <source>
        <dbReference type="ARBA" id="ARBA00023224"/>
    </source>
</evidence>
<proteinExistence type="inferred from homology"/>
<evidence type="ECO:0000256" key="6">
    <source>
        <dbReference type="ARBA" id="ARBA00023040"/>
    </source>
</evidence>
<evidence type="ECO:0000256" key="8">
    <source>
        <dbReference type="ARBA" id="ARBA00023157"/>
    </source>
</evidence>
<evidence type="ECO:0000256" key="3">
    <source>
        <dbReference type="ARBA" id="ARBA00022475"/>
    </source>
</evidence>
<evidence type="ECO:0000256" key="9">
    <source>
        <dbReference type="ARBA" id="ARBA00023170"/>
    </source>
</evidence>
<feature type="transmembrane region" description="Helical" evidence="13">
    <location>
        <begin position="174"/>
        <end position="196"/>
    </location>
</feature>
<evidence type="ECO:0000259" key="14">
    <source>
        <dbReference type="PROSITE" id="PS50262"/>
    </source>
</evidence>
<dbReference type="CDD" id="cd15329">
    <property type="entry name" value="7tmA_5-HT7"/>
    <property type="match status" value="1"/>
</dbReference>
<feature type="domain" description="G-protein coupled receptors family 1 profile" evidence="14">
    <location>
        <begin position="75"/>
        <end position="416"/>
    </location>
</feature>
<reference evidence="16" key="1">
    <citation type="submission" date="2025-08" db="UniProtKB">
        <authorList>
            <consortium name="RefSeq"/>
        </authorList>
    </citation>
    <scope>IDENTIFICATION</scope>
</reference>
<dbReference type="Gene3D" id="1.20.1070.10">
    <property type="entry name" value="Rhodopsin 7-helix transmembrane proteins"/>
    <property type="match status" value="1"/>
</dbReference>
<feature type="transmembrane region" description="Helical" evidence="13">
    <location>
        <begin position="216"/>
        <end position="239"/>
    </location>
</feature>
<dbReference type="GO" id="GO:0004993">
    <property type="term" value="F:G protein-coupled serotonin receptor activity"/>
    <property type="evidence" value="ECO:0007669"/>
    <property type="project" value="UniProtKB-ARBA"/>
</dbReference>
<dbReference type="GO" id="GO:0071880">
    <property type="term" value="P:adenylate cyclase-activating adrenergic receptor signaling pathway"/>
    <property type="evidence" value="ECO:0007669"/>
    <property type="project" value="TreeGrafter"/>
</dbReference>